<name>A0ABQ5KBZ4_9EUKA</name>
<dbReference type="Proteomes" id="UP001057375">
    <property type="component" value="Unassembled WGS sequence"/>
</dbReference>
<sequence>MLPEKEEEEQGSGGISTR</sequence>
<protein>
    <submittedName>
        <fullName evidence="1">Uncharacterized protein</fullName>
    </submittedName>
</protein>
<evidence type="ECO:0000313" key="1">
    <source>
        <dbReference type="EMBL" id="GKT30002.1"/>
    </source>
</evidence>
<keyword evidence="3" id="KW-1185">Reference proteome</keyword>
<evidence type="ECO:0000313" key="3">
    <source>
        <dbReference type="Proteomes" id="UP001057375"/>
    </source>
</evidence>
<dbReference type="EMBL" id="BQXS01013929">
    <property type="protein sequence ID" value="GKT30002.1"/>
    <property type="molecule type" value="Genomic_DNA"/>
</dbReference>
<comment type="caution">
    <text evidence="1">The sequence shown here is derived from an EMBL/GenBank/DDBJ whole genome shotgun (WGS) entry which is preliminary data.</text>
</comment>
<reference evidence="1" key="1">
    <citation type="submission" date="2022-03" db="EMBL/GenBank/DDBJ databases">
        <title>Draft genome sequence of Aduncisulcus paluster, a free-living microaerophilic Fornicata.</title>
        <authorList>
            <person name="Yuyama I."/>
            <person name="Kume K."/>
            <person name="Tamura T."/>
            <person name="Inagaki Y."/>
            <person name="Hashimoto T."/>
        </authorList>
    </citation>
    <scope>NUCLEOTIDE SEQUENCE</scope>
    <source>
        <strain evidence="1">NY0171</strain>
    </source>
</reference>
<accession>A0ABQ5KBZ4</accession>
<proteinExistence type="predicted"/>
<feature type="non-terminal residue" evidence="1">
    <location>
        <position position="18"/>
    </location>
</feature>
<dbReference type="EMBL" id="BQXS01013930">
    <property type="protein sequence ID" value="GKT30004.1"/>
    <property type="molecule type" value="Genomic_DNA"/>
</dbReference>
<evidence type="ECO:0000313" key="2">
    <source>
        <dbReference type="EMBL" id="GKT30004.1"/>
    </source>
</evidence>
<gene>
    <name evidence="1" type="ORF">ADUPG1_014288</name>
    <name evidence="2" type="ORF">ADUPG1_014289</name>
</gene>
<organism evidence="1 3">
    <name type="scientific">Aduncisulcus paluster</name>
    <dbReference type="NCBI Taxonomy" id="2918883"/>
    <lineage>
        <taxon>Eukaryota</taxon>
        <taxon>Metamonada</taxon>
        <taxon>Carpediemonas-like organisms</taxon>
        <taxon>Aduncisulcus</taxon>
    </lineage>
</organism>